<name>A0ABT9XQT1_9BACI</name>
<accession>A0ABT9XQT1</accession>
<dbReference type="Proteomes" id="UP001224122">
    <property type="component" value="Unassembled WGS sequence"/>
</dbReference>
<comment type="caution">
    <text evidence="2">The sequence shown here is derived from an EMBL/GenBank/DDBJ whole genome shotgun (WGS) entry which is preliminary data.</text>
</comment>
<keyword evidence="1" id="KW-0812">Transmembrane</keyword>
<sequence>MKKVLSRVSNLFFPALICFVFITTMFFLPLSSSDAFAKSSVSTHNVTEKATTYITSFKVIRGKLVGNFDYIQWYFGKDADREFLKDCKCSKEMDHAPDGYWIRNVNPKIRTYSISNSAQYVLQTRSPYSIKWNEKVTKSQFLSFLKERNKDHTIPFHIEVKNGVVTKITEQYIP</sequence>
<gene>
    <name evidence="2" type="ORF">J2S10_000994</name>
</gene>
<keyword evidence="3" id="KW-1185">Reference proteome</keyword>
<keyword evidence="1" id="KW-0472">Membrane</keyword>
<dbReference type="RefSeq" id="WP_307405005.1">
    <property type="nucleotide sequence ID" value="NZ_JAUSTW010000001.1"/>
</dbReference>
<protein>
    <submittedName>
        <fullName evidence="2">Uncharacterized protein</fullName>
    </submittedName>
</protein>
<reference evidence="2 3" key="1">
    <citation type="submission" date="2023-07" db="EMBL/GenBank/DDBJ databases">
        <title>Genomic Encyclopedia of Type Strains, Phase IV (KMG-IV): sequencing the most valuable type-strain genomes for metagenomic binning, comparative biology and taxonomic classification.</title>
        <authorList>
            <person name="Goeker M."/>
        </authorList>
    </citation>
    <scope>NUCLEOTIDE SEQUENCE [LARGE SCALE GENOMIC DNA]</scope>
    <source>
        <strain evidence="2 3">DSM 27594</strain>
    </source>
</reference>
<evidence type="ECO:0000313" key="3">
    <source>
        <dbReference type="Proteomes" id="UP001224122"/>
    </source>
</evidence>
<organism evidence="2 3">
    <name type="scientific">Neobacillus ginsengisoli</name>
    <dbReference type="NCBI Taxonomy" id="904295"/>
    <lineage>
        <taxon>Bacteria</taxon>
        <taxon>Bacillati</taxon>
        <taxon>Bacillota</taxon>
        <taxon>Bacilli</taxon>
        <taxon>Bacillales</taxon>
        <taxon>Bacillaceae</taxon>
        <taxon>Neobacillus</taxon>
    </lineage>
</organism>
<dbReference type="EMBL" id="JAUSTW010000001">
    <property type="protein sequence ID" value="MDQ0197889.1"/>
    <property type="molecule type" value="Genomic_DNA"/>
</dbReference>
<keyword evidence="1" id="KW-1133">Transmembrane helix</keyword>
<evidence type="ECO:0000256" key="1">
    <source>
        <dbReference type="SAM" id="Phobius"/>
    </source>
</evidence>
<evidence type="ECO:0000313" key="2">
    <source>
        <dbReference type="EMBL" id="MDQ0197889.1"/>
    </source>
</evidence>
<proteinExistence type="predicted"/>
<feature type="transmembrane region" description="Helical" evidence="1">
    <location>
        <begin position="12"/>
        <end position="30"/>
    </location>
</feature>